<name>A0AAJ8KWI5_9TREE</name>
<evidence type="ECO:0000313" key="2">
    <source>
        <dbReference type="Proteomes" id="UP000078595"/>
    </source>
</evidence>
<dbReference type="EMBL" id="CP144538">
    <property type="protein sequence ID" value="WWC64745.1"/>
    <property type="molecule type" value="Genomic_DNA"/>
</dbReference>
<protein>
    <submittedName>
        <fullName evidence="1">Uncharacterized protein</fullName>
    </submittedName>
</protein>
<dbReference type="RefSeq" id="XP_065825638.1">
    <property type="nucleotide sequence ID" value="XM_065969566.1"/>
</dbReference>
<gene>
    <name evidence="1" type="ORF">I303_107356</name>
</gene>
<organism evidence="1 2">
    <name type="scientific">Kwoniella dejecticola CBS 10117</name>
    <dbReference type="NCBI Taxonomy" id="1296121"/>
    <lineage>
        <taxon>Eukaryota</taxon>
        <taxon>Fungi</taxon>
        <taxon>Dikarya</taxon>
        <taxon>Basidiomycota</taxon>
        <taxon>Agaricomycotina</taxon>
        <taxon>Tremellomycetes</taxon>
        <taxon>Tremellales</taxon>
        <taxon>Cryptococcaceae</taxon>
        <taxon>Kwoniella</taxon>
    </lineage>
</organism>
<keyword evidence="2" id="KW-1185">Reference proteome</keyword>
<dbReference type="KEGG" id="kdj:28970457"/>
<dbReference type="GeneID" id="28970457"/>
<accession>A0AAJ8KWI5</accession>
<reference evidence="1" key="2">
    <citation type="submission" date="2024-02" db="EMBL/GenBank/DDBJ databases">
        <title>Comparative genomics of Cryptococcus and Kwoniella reveals pathogenesis evolution and contrasting modes of karyotype evolution via chromosome fusion or intercentromeric recombination.</title>
        <authorList>
            <person name="Coelho M.A."/>
            <person name="David-Palma M."/>
            <person name="Shea T."/>
            <person name="Bowers K."/>
            <person name="McGinley-Smith S."/>
            <person name="Mohammad A.W."/>
            <person name="Gnirke A."/>
            <person name="Yurkov A.M."/>
            <person name="Nowrousian M."/>
            <person name="Sun S."/>
            <person name="Cuomo C.A."/>
            <person name="Heitman J."/>
        </authorList>
    </citation>
    <scope>NUCLEOTIDE SEQUENCE</scope>
    <source>
        <strain evidence="1">CBS 10117</strain>
    </source>
</reference>
<dbReference type="AlphaFoldDB" id="A0AAJ8KWI5"/>
<evidence type="ECO:0000313" key="1">
    <source>
        <dbReference type="EMBL" id="WWC64745.1"/>
    </source>
</evidence>
<proteinExistence type="predicted"/>
<dbReference type="Proteomes" id="UP000078595">
    <property type="component" value="Chromosome 9"/>
</dbReference>
<reference evidence="1" key="1">
    <citation type="submission" date="2013-07" db="EMBL/GenBank/DDBJ databases">
        <authorList>
            <consortium name="The Broad Institute Genome Sequencing Platform"/>
            <person name="Cuomo C."/>
            <person name="Litvintseva A."/>
            <person name="Chen Y."/>
            <person name="Heitman J."/>
            <person name="Sun S."/>
            <person name="Springer D."/>
            <person name="Dromer F."/>
            <person name="Young S.K."/>
            <person name="Zeng Q."/>
            <person name="Gargeya S."/>
            <person name="Fitzgerald M."/>
            <person name="Abouelleil A."/>
            <person name="Alvarado L."/>
            <person name="Berlin A.M."/>
            <person name="Chapman S.B."/>
            <person name="Dewar J."/>
            <person name="Goldberg J."/>
            <person name="Griggs A."/>
            <person name="Gujja S."/>
            <person name="Hansen M."/>
            <person name="Howarth C."/>
            <person name="Imamovic A."/>
            <person name="Larimer J."/>
            <person name="McCowan C."/>
            <person name="Murphy C."/>
            <person name="Pearson M."/>
            <person name="Priest M."/>
            <person name="Roberts A."/>
            <person name="Saif S."/>
            <person name="Shea T."/>
            <person name="Sykes S."/>
            <person name="Wortman J."/>
            <person name="Nusbaum C."/>
            <person name="Birren B."/>
        </authorList>
    </citation>
    <scope>NUCLEOTIDE SEQUENCE</scope>
    <source>
        <strain evidence="1">CBS 10117</strain>
    </source>
</reference>
<sequence>MNQTSMVGGPRVLAFGNNLCGNLQHGGPPILKKPTEVKYECDTVEWASWTCTIGRDPLQIWGSDPLILNDIPAKISLAHTAKRVIGFDQPAAFLLKDGRVQHKQGRVSADAYDEVVVTGLGTVYACKSTYNSRRLSITMQDDQLFRFESLEDLMQGTNRFGLVEGFPHCATTKQLVATESRAFILVNGPAPLLYEIKDVRSLPPKSTKSTDPVILQYVTGFEVAGKLALVPGCGNRLGVVTELGEAYILPPTRERELILFDDEDVRLMGLGVDSEIVVTDRNIYVRGSSECTSTSGS</sequence>